<dbReference type="InterPro" id="IPR016181">
    <property type="entry name" value="Acyl_CoA_acyltransferase"/>
</dbReference>
<sequence length="169" mass="19337">MTSIDVPSAVNKDSTVTLREITRDNWRAITELTVHEGQQGNVTSNVHSLCESHYAEDAWVRAVYADETPVGFLMMSIWDPESWYAIWRFMIDQRYQGFGYGRRAIQLAIAHLREHHPQAKLLRLMSTGPEGKKGKVEPKDSPYQFYSALGWKDMSDVDEDGEIEMGLDL</sequence>
<dbReference type="PROSITE" id="PS51186">
    <property type="entry name" value="GNAT"/>
    <property type="match status" value="1"/>
</dbReference>
<dbReference type="Pfam" id="PF00583">
    <property type="entry name" value="Acetyltransf_1"/>
    <property type="match status" value="1"/>
</dbReference>
<dbReference type="EMBL" id="JAAAJB010000489">
    <property type="protein sequence ID" value="KAG0254946.1"/>
    <property type="molecule type" value="Genomic_DNA"/>
</dbReference>
<name>A0A9P6PY59_9FUNG</name>
<evidence type="ECO:0000313" key="2">
    <source>
        <dbReference type="EMBL" id="KAG0254946.1"/>
    </source>
</evidence>
<dbReference type="SUPFAM" id="SSF55729">
    <property type="entry name" value="Acyl-CoA N-acyltransferases (Nat)"/>
    <property type="match status" value="1"/>
</dbReference>
<organism evidence="2 3">
    <name type="scientific">Actinomortierella ambigua</name>
    <dbReference type="NCBI Taxonomy" id="1343610"/>
    <lineage>
        <taxon>Eukaryota</taxon>
        <taxon>Fungi</taxon>
        <taxon>Fungi incertae sedis</taxon>
        <taxon>Mucoromycota</taxon>
        <taxon>Mortierellomycotina</taxon>
        <taxon>Mortierellomycetes</taxon>
        <taxon>Mortierellales</taxon>
        <taxon>Mortierellaceae</taxon>
        <taxon>Actinomortierella</taxon>
    </lineage>
</organism>
<dbReference type="GO" id="GO:0016747">
    <property type="term" value="F:acyltransferase activity, transferring groups other than amino-acyl groups"/>
    <property type="evidence" value="ECO:0007669"/>
    <property type="project" value="InterPro"/>
</dbReference>
<dbReference type="OrthoDB" id="4216009at2759"/>
<dbReference type="Proteomes" id="UP000807716">
    <property type="component" value="Unassembled WGS sequence"/>
</dbReference>
<dbReference type="InterPro" id="IPR000182">
    <property type="entry name" value="GNAT_dom"/>
</dbReference>
<gene>
    <name evidence="2" type="ORF">DFQ27_006546</name>
</gene>
<evidence type="ECO:0000259" key="1">
    <source>
        <dbReference type="PROSITE" id="PS51186"/>
    </source>
</evidence>
<proteinExistence type="predicted"/>
<evidence type="ECO:0000313" key="3">
    <source>
        <dbReference type="Proteomes" id="UP000807716"/>
    </source>
</evidence>
<dbReference type="CDD" id="cd04301">
    <property type="entry name" value="NAT_SF"/>
    <property type="match status" value="1"/>
</dbReference>
<feature type="domain" description="N-acetyltransferase" evidence="1">
    <location>
        <begin position="16"/>
        <end position="169"/>
    </location>
</feature>
<comment type="caution">
    <text evidence="2">The sequence shown here is derived from an EMBL/GenBank/DDBJ whole genome shotgun (WGS) entry which is preliminary data.</text>
</comment>
<dbReference type="AlphaFoldDB" id="A0A9P6PY59"/>
<dbReference type="Gene3D" id="3.40.630.30">
    <property type="match status" value="1"/>
</dbReference>
<accession>A0A9P6PY59</accession>
<protein>
    <recommendedName>
        <fullName evidence="1">N-acetyltransferase domain-containing protein</fullName>
    </recommendedName>
</protein>
<keyword evidence="3" id="KW-1185">Reference proteome</keyword>
<reference evidence="2" key="1">
    <citation type="journal article" date="2020" name="Fungal Divers.">
        <title>Resolving the Mortierellaceae phylogeny through synthesis of multi-gene phylogenetics and phylogenomics.</title>
        <authorList>
            <person name="Vandepol N."/>
            <person name="Liber J."/>
            <person name="Desiro A."/>
            <person name="Na H."/>
            <person name="Kennedy M."/>
            <person name="Barry K."/>
            <person name="Grigoriev I.V."/>
            <person name="Miller A.N."/>
            <person name="O'Donnell K."/>
            <person name="Stajich J.E."/>
            <person name="Bonito G."/>
        </authorList>
    </citation>
    <scope>NUCLEOTIDE SEQUENCE</scope>
    <source>
        <strain evidence="2">BC1065</strain>
    </source>
</reference>